<proteinExistence type="inferred from homology"/>
<dbReference type="Gene3D" id="1.10.230.10">
    <property type="entry name" value="Cytochrome P450-Terp, domain 2"/>
    <property type="match status" value="1"/>
</dbReference>
<dbReference type="PANTHER" id="PTHR11739:SF4">
    <property type="entry name" value="CITRATE SYNTHASE, PEROXISOMAL"/>
    <property type="match status" value="1"/>
</dbReference>
<dbReference type="PANTHER" id="PTHR11739">
    <property type="entry name" value="CITRATE SYNTHASE"/>
    <property type="match status" value="1"/>
</dbReference>
<dbReference type="RefSeq" id="WP_245450086.1">
    <property type="nucleotide sequence ID" value="NZ_JAHBRY010000001.1"/>
</dbReference>
<keyword evidence="6" id="KW-1185">Reference proteome</keyword>
<dbReference type="Pfam" id="PF00285">
    <property type="entry name" value="Citrate_synt"/>
    <property type="match status" value="1"/>
</dbReference>
<comment type="caution">
    <text evidence="5">The sequence shown here is derived from an EMBL/GenBank/DDBJ whole genome shotgun (WGS) entry which is preliminary data.</text>
</comment>
<dbReference type="PRINTS" id="PR00143">
    <property type="entry name" value="CITRTSNTHASE"/>
</dbReference>
<evidence type="ECO:0000256" key="3">
    <source>
        <dbReference type="ARBA" id="ARBA00012972"/>
    </source>
</evidence>
<evidence type="ECO:0000313" key="5">
    <source>
        <dbReference type="EMBL" id="PXW54600.1"/>
    </source>
</evidence>
<comment type="pathway">
    <text evidence="1">Carbohydrate metabolism; tricarboxylic acid cycle; isocitrate from oxaloacetate: step 1/2.</text>
</comment>
<dbReference type="EC" id="2.3.3.16" evidence="3"/>
<evidence type="ECO:0000313" key="6">
    <source>
        <dbReference type="Proteomes" id="UP000248021"/>
    </source>
</evidence>
<dbReference type="InterPro" id="IPR002020">
    <property type="entry name" value="Citrate_synthase"/>
</dbReference>
<dbReference type="Proteomes" id="UP000248021">
    <property type="component" value="Unassembled WGS sequence"/>
</dbReference>
<accession>A0A2V3TXT0</accession>
<reference evidence="5 6" key="1">
    <citation type="submission" date="2018-05" db="EMBL/GenBank/DDBJ databases">
        <title>Genomic Encyclopedia of Type Strains, Phase IV (KMG-IV): sequencing the most valuable type-strain genomes for metagenomic binning, comparative biology and taxonomic classification.</title>
        <authorList>
            <person name="Goeker M."/>
        </authorList>
    </citation>
    <scope>NUCLEOTIDE SEQUENCE [LARGE SCALE GENOMIC DNA]</scope>
    <source>
        <strain evidence="5 6">DSM 6462</strain>
    </source>
</reference>
<dbReference type="GO" id="GO:0005975">
    <property type="term" value="P:carbohydrate metabolic process"/>
    <property type="evidence" value="ECO:0007669"/>
    <property type="project" value="TreeGrafter"/>
</dbReference>
<keyword evidence="4" id="KW-0808">Transferase</keyword>
<dbReference type="EMBL" id="QJJK01000011">
    <property type="protein sequence ID" value="PXW54600.1"/>
    <property type="molecule type" value="Genomic_DNA"/>
</dbReference>
<dbReference type="UniPathway" id="UPA00223">
    <property type="reaction ID" value="UER00717"/>
</dbReference>
<dbReference type="GO" id="GO:0006099">
    <property type="term" value="P:tricarboxylic acid cycle"/>
    <property type="evidence" value="ECO:0007669"/>
    <property type="project" value="UniProtKB-UniPathway"/>
</dbReference>
<evidence type="ECO:0000256" key="4">
    <source>
        <dbReference type="ARBA" id="ARBA00022679"/>
    </source>
</evidence>
<dbReference type="CDD" id="cd06102">
    <property type="entry name" value="citrate_synt_like_2"/>
    <property type="match status" value="1"/>
</dbReference>
<name>A0A2V3TXT0_9HYPH</name>
<sequence>MDVIDAGEAVERLGVSRATLYAYVSRGLVRAVPDAGDPRRSLYSATDIDGLVTRKRRGRKPERIAASTLDWGVPVLTSHITRIEGGRLSYRGHDALELAATASFEAVAALLWGCGDSDPFAAPLPAVEPAWDELSRLMAARPLPERCTALLPLMPGASATLWRREPRLIWPAGAALLRTMAGAAVGRAPSTAPIEAVLAEAWRLDPGDRRVDHLRAALVLLADHELNASAFAVRVVASTGASLAAALVGGLAALSGPRHGGTTSLVEILFDEIERTGDAARVVDERLWRGDLLPGFDHPLYPDGDPRAVALLGRLPSDGERDALIAAVGALGKRPNVDFALVSLRRALGLPRGAAFTLFAVGRTAGWIAHALEQLADGRLIRPRARYDGAEE</sequence>
<protein>
    <recommendedName>
        <fullName evidence="3">citrate synthase (unknown stereospecificity)</fullName>
        <ecNumber evidence="3">2.3.3.16</ecNumber>
    </recommendedName>
</protein>
<dbReference type="InterPro" id="IPR016142">
    <property type="entry name" value="Citrate_synth-like_lrg_a-sub"/>
</dbReference>
<dbReference type="AlphaFoldDB" id="A0A2V3TXT0"/>
<dbReference type="Gene3D" id="1.10.580.10">
    <property type="entry name" value="Citrate Synthase, domain 1"/>
    <property type="match status" value="2"/>
</dbReference>
<gene>
    <name evidence="5" type="ORF">C7450_111131</name>
</gene>
<dbReference type="InterPro" id="IPR036969">
    <property type="entry name" value="Citrate_synthase_sf"/>
</dbReference>
<organism evidence="5 6">
    <name type="scientific">Chelatococcus asaccharovorans</name>
    <dbReference type="NCBI Taxonomy" id="28210"/>
    <lineage>
        <taxon>Bacteria</taxon>
        <taxon>Pseudomonadati</taxon>
        <taxon>Pseudomonadota</taxon>
        <taxon>Alphaproteobacteria</taxon>
        <taxon>Hyphomicrobiales</taxon>
        <taxon>Chelatococcaceae</taxon>
        <taxon>Chelatococcus</taxon>
    </lineage>
</organism>
<dbReference type="GO" id="GO:0036440">
    <property type="term" value="F:citrate synthase activity"/>
    <property type="evidence" value="ECO:0007669"/>
    <property type="project" value="UniProtKB-EC"/>
</dbReference>
<evidence type="ECO:0000256" key="1">
    <source>
        <dbReference type="ARBA" id="ARBA00004751"/>
    </source>
</evidence>
<dbReference type="GO" id="GO:0005829">
    <property type="term" value="C:cytosol"/>
    <property type="evidence" value="ECO:0007669"/>
    <property type="project" value="TreeGrafter"/>
</dbReference>
<dbReference type="SUPFAM" id="SSF48256">
    <property type="entry name" value="Citrate synthase"/>
    <property type="match status" value="1"/>
</dbReference>
<evidence type="ECO:0000256" key="2">
    <source>
        <dbReference type="ARBA" id="ARBA00010566"/>
    </source>
</evidence>
<dbReference type="InterPro" id="IPR016143">
    <property type="entry name" value="Citrate_synth-like_sm_a-sub"/>
</dbReference>
<comment type="similarity">
    <text evidence="2">Belongs to the citrate synthase family.</text>
</comment>